<keyword evidence="2" id="KW-1185">Reference proteome</keyword>
<dbReference type="AlphaFoldDB" id="A0AAW1X1P4"/>
<proteinExistence type="predicted"/>
<comment type="caution">
    <text evidence="1">The sequence shown here is derived from an EMBL/GenBank/DDBJ whole genome shotgun (WGS) entry which is preliminary data.</text>
</comment>
<name>A0AAW1X1P4_RUBAR</name>
<accession>A0AAW1X1P4</accession>
<evidence type="ECO:0000313" key="2">
    <source>
        <dbReference type="Proteomes" id="UP001457282"/>
    </source>
</evidence>
<organism evidence="1 2">
    <name type="scientific">Rubus argutus</name>
    <name type="common">Southern blackberry</name>
    <dbReference type="NCBI Taxonomy" id="59490"/>
    <lineage>
        <taxon>Eukaryota</taxon>
        <taxon>Viridiplantae</taxon>
        <taxon>Streptophyta</taxon>
        <taxon>Embryophyta</taxon>
        <taxon>Tracheophyta</taxon>
        <taxon>Spermatophyta</taxon>
        <taxon>Magnoliopsida</taxon>
        <taxon>eudicotyledons</taxon>
        <taxon>Gunneridae</taxon>
        <taxon>Pentapetalae</taxon>
        <taxon>rosids</taxon>
        <taxon>fabids</taxon>
        <taxon>Rosales</taxon>
        <taxon>Rosaceae</taxon>
        <taxon>Rosoideae</taxon>
        <taxon>Rosoideae incertae sedis</taxon>
        <taxon>Rubus</taxon>
    </lineage>
</organism>
<dbReference type="EMBL" id="JBEDUW010000005">
    <property type="protein sequence ID" value="KAK9930216.1"/>
    <property type="molecule type" value="Genomic_DNA"/>
</dbReference>
<reference evidence="1 2" key="1">
    <citation type="journal article" date="2023" name="G3 (Bethesda)">
        <title>A chromosome-length genome assembly and annotation of blackberry (Rubus argutus, cv. 'Hillquist').</title>
        <authorList>
            <person name="Bruna T."/>
            <person name="Aryal R."/>
            <person name="Dudchenko O."/>
            <person name="Sargent D.J."/>
            <person name="Mead D."/>
            <person name="Buti M."/>
            <person name="Cavallini A."/>
            <person name="Hytonen T."/>
            <person name="Andres J."/>
            <person name="Pham M."/>
            <person name="Weisz D."/>
            <person name="Mascagni F."/>
            <person name="Usai G."/>
            <person name="Natali L."/>
            <person name="Bassil N."/>
            <person name="Fernandez G.E."/>
            <person name="Lomsadze A."/>
            <person name="Armour M."/>
            <person name="Olukolu B."/>
            <person name="Poorten T."/>
            <person name="Britton C."/>
            <person name="Davik J."/>
            <person name="Ashrafi H."/>
            <person name="Aiden E.L."/>
            <person name="Borodovsky M."/>
            <person name="Worthington M."/>
        </authorList>
    </citation>
    <scope>NUCLEOTIDE SEQUENCE [LARGE SCALE GENOMIC DNA]</scope>
    <source>
        <strain evidence="1">PI 553951</strain>
    </source>
</reference>
<gene>
    <name evidence="1" type="ORF">M0R45_027263</name>
</gene>
<sequence length="186" mass="20298">MSLSLGLGLLSVRDPIDNLIFTAKKNLEAFDGGEVLWNVVVELEALVEELIKALALDLENVTFHSDDNKLYRDYRKIEPKYTSSAFSKAAIKTSSLKPLASQNALVGDASESTSSTNLHKDSSNATNVTVSGPFTLIDEKHEITDASPTTEDGLQLQDQIVKIDDNFLQKLASEAQTNQDCALLIL</sequence>
<dbReference type="Proteomes" id="UP001457282">
    <property type="component" value="Unassembled WGS sequence"/>
</dbReference>
<evidence type="ECO:0000313" key="1">
    <source>
        <dbReference type="EMBL" id="KAK9930216.1"/>
    </source>
</evidence>
<protein>
    <submittedName>
        <fullName evidence="1">Uncharacterized protein</fullName>
    </submittedName>
</protein>